<comment type="caution">
    <text evidence="1">The sequence shown here is derived from an EMBL/GenBank/DDBJ whole genome shotgun (WGS) entry which is preliminary data.</text>
</comment>
<dbReference type="EMBL" id="JAJNDB010000009">
    <property type="protein sequence ID" value="MCD2197684.1"/>
    <property type="molecule type" value="Genomic_DNA"/>
</dbReference>
<dbReference type="RefSeq" id="WP_230739944.1">
    <property type="nucleotide sequence ID" value="NZ_JAJNDB010000009.1"/>
</dbReference>
<protein>
    <submittedName>
        <fullName evidence="1">Uncharacterized protein</fullName>
    </submittedName>
</protein>
<keyword evidence="2" id="KW-1185">Reference proteome</keyword>
<dbReference type="NCBIfam" id="NF041638">
    <property type="entry name" value="QRL_CxxC_CxxC"/>
    <property type="match status" value="1"/>
</dbReference>
<dbReference type="Proteomes" id="UP001199469">
    <property type="component" value="Unassembled WGS sequence"/>
</dbReference>
<dbReference type="InterPro" id="IPR048142">
    <property type="entry name" value="QRL_CxxC_CxxC"/>
</dbReference>
<accession>A0ABS8PHD8</accession>
<sequence>MTAGGLMTEQWGWQPTAWLEDGLPTWRWRFAPRGLMTRRQMRAAGLAPGGRAPVARVVCRRGRRWAALWDAAELVAKGTPSPAQLEALGRAVAARRWCSGCRRDVGYCVPASIGVCLDCEPETRGGRHG</sequence>
<name>A0ABS8PHD8_9PSEU</name>
<proteinExistence type="predicted"/>
<evidence type="ECO:0000313" key="1">
    <source>
        <dbReference type="EMBL" id="MCD2197684.1"/>
    </source>
</evidence>
<reference evidence="1 2" key="1">
    <citation type="submission" date="2021-11" db="EMBL/GenBank/DDBJ databases">
        <title>Draft genome sequence of Actinomycetospora sp. SF1 isolated from the rhizosphere soil.</title>
        <authorList>
            <person name="Duangmal K."/>
            <person name="Chantavorakit T."/>
        </authorList>
    </citation>
    <scope>NUCLEOTIDE SEQUENCE [LARGE SCALE GENOMIC DNA]</scope>
    <source>
        <strain evidence="1 2">TBRC 5722</strain>
    </source>
</reference>
<organism evidence="1 2">
    <name type="scientific">Actinomycetospora endophytica</name>
    <dbReference type="NCBI Taxonomy" id="2291215"/>
    <lineage>
        <taxon>Bacteria</taxon>
        <taxon>Bacillati</taxon>
        <taxon>Actinomycetota</taxon>
        <taxon>Actinomycetes</taxon>
        <taxon>Pseudonocardiales</taxon>
        <taxon>Pseudonocardiaceae</taxon>
        <taxon>Actinomycetospora</taxon>
    </lineage>
</organism>
<evidence type="ECO:0000313" key="2">
    <source>
        <dbReference type="Proteomes" id="UP001199469"/>
    </source>
</evidence>
<gene>
    <name evidence="1" type="ORF">LQ327_30365</name>
</gene>